<dbReference type="InterPro" id="IPR045749">
    <property type="entry name" value="DUF6090"/>
</dbReference>
<evidence type="ECO:0000313" key="2">
    <source>
        <dbReference type="EMBL" id="RAJ17030.1"/>
    </source>
</evidence>
<dbReference type="Pfam" id="PF19578">
    <property type="entry name" value="DUF6090"/>
    <property type="match status" value="1"/>
</dbReference>
<protein>
    <submittedName>
        <fullName evidence="2">Uncharacterized protein</fullName>
    </submittedName>
</protein>
<keyword evidence="3" id="KW-1185">Reference proteome</keyword>
<evidence type="ECO:0000313" key="3">
    <source>
        <dbReference type="Proteomes" id="UP000248703"/>
    </source>
</evidence>
<reference evidence="2 3" key="1">
    <citation type="submission" date="2018-06" db="EMBL/GenBank/DDBJ databases">
        <title>Genomic Encyclopedia of Archaeal and Bacterial Type Strains, Phase II (KMG-II): from individual species to whole genera.</title>
        <authorList>
            <person name="Goeker M."/>
        </authorList>
    </citation>
    <scope>NUCLEOTIDE SEQUENCE [LARGE SCALE GENOMIC DNA]</scope>
    <source>
        <strain evidence="2 3">DSM 24464</strain>
    </source>
</reference>
<feature type="transmembrane region" description="Helical" evidence="1">
    <location>
        <begin position="12"/>
        <end position="30"/>
    </location>
</feature>
<keyword evidence="1" id="KW-0812">Transmembrane</keyword>
<gene>
    <name evidence="2" type="ORF">LY08_00808</name>
</gene>
<dbReference type="Proteomes" id="UP000248703">
    <property type="component" value="Unassembled WGS sequence"/>
</dbReference>
<dbReference type="AlphaFoldDB" id="A0A327RJ70"/>
<dbReference type="OrthoDB" id="1414794at2"/>
<evidence type="ECO:0000256" key="1">
    <source>
        <dbReference type="SAM" id="Phobius"/>
    </source>
</evidence>
<proteinExistence type="predicted"/>
<accession>A0A327RJ70</accession>
<sequence>MEKNKTGKYLKYAIGEIILVMIGILLALQVNNWNENRLNKKTEKNYLSGIVANLDKDILELKRRISRDTSQLQAQTTILKSFRAEKIKNDIPKLVTAIRRFQSITSFSGNNIVFEDMKSSGKINLIVSDTLRFKILDYYKSFESLKRKETFNNNITIQLKDPISMAYLDPNSIYEANYIPDLWKSEVNKLDLSFFERNPDSPEVTDFANKISSIKAMLLGNHRTKIRLSNEAMELKKYILKYIEE</sequence>
<keyword evidence="1" id="KW-1133">Transmembrane helix</keyword>
<comment type="caution">
    <text evidence="2">The sequence shown here is derived from an EMBL/GenBank/DDBJ whole genome shotgun (WGS) entry which is preliminary data.</text>
</comment>
<organism evidence="2 3">
    <name type="scientific">Olleya aquimaris</name>
    <dbReference type="NCBI Taxonomy" id="639310"/>
    <lineage>
        <taxon>Bacteria</taxon>
        <taxon>Pseudomonadati</taxon>
        <taxon>Bacteroidota</taxon>
        <taxon>Flavobacteriia</taxon>
        <taxon>Flavobacteriales</taxon>
        <taxon>Flavobacteriaceae</taxon>
    </lineage>
</organism>
<keyword evidence="1" id="KW-0472">Membrane</keyword>
<dbReference type="EMBL" id="QLLO01000002">
    <property type="protein sequence ID" value="RAJ17030.1"/>
    <property type="molecule type" value="Genomic_DNA"/>
</dbReference>
<name>A0A327RJ70_9FLAO</name>